<dbReference type="Proteomes" id="UP000222531">
    <property type="component" value="Unassembled WGS sequence"/>
</dbReference>
<gene>
    <name evidence="2" type="ORF">BLA24_18560</name>
</gene>
<proteinExistence type="predicted"/>
<keyword evidence="3" id="KW-1185">Reference proteome</keyword>
<evidence type="ECO:0000313" key="2">
    <source>
        <dbReference type="EMBL" id="PHQ50909.1"/>
    </source>
</evidence>
<dbReference type="OrthoDB" id="3853489at2"/>
<reference evidence="2 3" key="1">
    <citation type="journal article" date="2017" name="Biochemistry">
        <title>Identification of the Biosynthetic Pathway for the Antibiotic Bicyclomycin.</title>
        <authorList>
            <person name="Patteson J."/>
            <person name="Cai W."/>
            <person name="Johnson R.A."/>
            <person name="Santa Maria K."/>
            <person name="Li B."/>
        </authorList>
    </citation>
    <scope>NUCLEOTIDE SEQUENCE [LARGE SCALE GENOMIC DNA]</scope>
    <source>
        <strain evidence="2 3">ATCC 21532</strain>
    </source>
</reference>
<sequence>MGLLAAGIATAATGGPAQAAEGIAVTHDDVRTVANPHHHVAYDDSFAVHQLGSVTAARVGNQAIATSAGCTADDACRSVALSFQVVTLAGDHVRLNAINNGRARNEHCTGCQTLAGAYQFVVSTPKPTRLTPTAQRRLADIHRRLDALGSSRLPAADLKRRADALAAEVTALLAQPSSMTAGTAPHTRPSVTVHRHLDGWPAH</sequence>
<name>A0A2G1XIF2_STRCJ</name>
<dbReference type="EMBL" id="NHZO01000148">
    <property type="protein sequence ID" value="PHQ50909.1"/>
    <property type="molecule type" value="Genomic_DNA"/>
</dbReference>
<protein>
    <submittedName>
        <fullName evidence="2">Uncharacterized protein</fullName>
    </submittedName>
</protein>
<comment type="caution">
    <text evidence="2">The sequence shown here is derived from an EMBL/GenBank/DDBJ whole genome shotgun (WGS) entry which is preliminary data.</text>
</comment>
<feature type="signal peptide" evidence="1">
    <location>
        <begin position="1"/>
        <end position="19"/>
    </location>
</feature>
<organism evidence="2 3">
    <name type="scientific">Streptomyces cinnamoneus</name>
    <name type="common">Streptoverticillium cinnamoneum</name>
    <dbReference type="NCBI Taxonomy" id="53446"/>
    <lineage>
        <taxon>Bacteria</taxon>
        <taxon>Bacillati</taxon>
        <taxon>Actinomycetota</taxon>
        <taxon>Actinomycetes</taxon>
        <taxon>Kitasatosporales</taxon>
        <taxon>Streptomycetaceae</taxon>
        <taxon>Streptomyces</taxon>
        <taxon>Streptomyces cinnamoneus group</taxon>
    </lineage>
</organism>
<accession>A0A2G1XIF2</accession>
<evidence type="ECO:0000313" key="3">
    <source>
        <dbReference type="Proteomes" id="UP000222531"/>
    </source>
</evidence>
<evidence type="ECO:0000256" key="1">
    <source>
        <dbReference type="SAM" id="SignalP"/>
    </source>
</evidence>
<keyword evidence="1" id="KW-0732">Signal</keyword>
<dbReference type="AlphaFoldDB" id="A0A2G1XIF2"/>
<feature type="chain" id="PRO_5044380958" evidence="1">
    <location>
        <begin position="20"/>
        <end position="203"/>
    </location>
</feature>